<name>I0YSW6_COCSC</name>
<dbReference type="SUPFAM" id="SSF55961">
    <property type="entry name" value="Bet v1-like"/>
    <property type="match status" value="1"/>
</dbReference>
<accession>I0YSW6</accession>
<sequence>MQLSGGFLSRVEAHASCVLDASIDLVWAVLRDWGSLVWLKEVDGRPLRSSVVEGSSNTCVGAIRMVEIGAHRMFERLNAVDDDKHCMKWQVISHPDTINPFPASLVNYVCTLKLLPVTVGNKTLIDWQGVLFTEMQSTMTMKATLERWYLTGFQSLQEYVAQRSHTLPQKQCVPQVGTVDYSPWAVGLAGSSVGVSVASGAPAASPGLTQASSSRSAPAAIPRSVYAACSLEGVELHPSQRAAFHRTMPCEESLGQAMGRIKGVSIDSDVLMGRSLSWGDAALVHSAVSSLQSLERGSLLGSLPEALPGSNSNSSSTVEDGAATPWVSANTLAEDTLNTLIAGGRSGTLSRAELRTQLSGLCGGPVTREEIQLLEMLRDAKALAATGGGECVSAGLAADAPMARTASADTAAASSSGNTATGSRAGSEELPPKFETMHLEAHPILAP</sequence>
<dbReference type="AlphaFoldDB" id="I0YSW6"/>
<dbReference type="PANTHER" id="PTHR39332">
    <property type="entry name" value="BLL4707 PROTEIN"/>
    <property type="match status" value="1"/>
</dbReference>
<feature type="compositionally biased region" description="Basic and acidic residues" evidence="1">
    <location>
        <begin position="426"/>
        <end position="441"/>
    </location>
</feature>
<dbReference type="KEGG" id="csl:COCSUDRAFT_66911"/>
<gene>
    <name evidence="2" type="ORF">COCSUDRAFT_66911</name>
</gene>
<dbReference type="Pfam" id="PF10604">
    <property type="entry name" value="Polyketide_cyc2"/>
    <property type="match status" value="1"/>
</dbReference>
<dbReference type="PANTHER" id="PTHR39332:SF7">
    <property type="entry name" value="SRPBCC FAMILY PROTEIN"/>
    <property type="match status" value="1"/>
</dbReference>
<dbReference type="Gene3D" id="3.30.530.20">
    <property type="match status" value="1"/>
</dbReference>
<evidence type="ECO:0000313" key="3">
    <source>
        <dbReference type="Proteomes" id="UP000007264"/>
    </source>
</evidence>
<dbReference type="Proteomes" id="UP000007264">
    <property type="component" value="Unassembled WGS sequence"/>
</dbReference>
<dbReference type="CDD" id="cd07821">
    <property type="entry name" value="PYR_PYL_RCAR_like"/>
    <property type="match status" value="1"/>
</dbReference>
<feature type="region of interest" description="Disordered" evidence="1">
    <location>
        <begin position="408"/>
        <end position="447"/>
    </location>
</feature>
<evidence type="ECO:0000256" key="1">
    <source>
        <dbReference type="SAM" id="MobiDB-lite"/>
    </source>
</evidence>
<dbReference type="EMBL" id="AGSI01000012">
    <property type="protein sequence ID" value="EIE21485.1"/>
    <property type="molecule type" value="Genomic_DNA"/>
</dbReference>
<dbReference type="InterPro" id="IPR019587">
    <property type="entry name" value="Polyketide_cyclase/dehydratase"/>
</dbReference>
<feature type="compositionally biased region" description="Low complexity" evidence="1">
    <location>
        <begin position="408"/>
        <end position="425"/>
    </location>
</feature>
<dbReference type="RefSeq" id="XP_005646029.1">
    <property type="nucleotide sequence ID" value="XM_005645972.1"/>
</dbReference>
<proteinExistence type="predicted"/>
<dbReference type="OrthoDB" id="4436220at2759"/>
<organism evidence="2 3">
    <name type="scientific">Coccomyxa subellipsoidea (strain C-169)</name>
    <name type="common">Green microalga</name>
    <dbReference type="NCBI Taxonomy" id="574566"/>
    <lineage>
        <taxon>Eukaryota</taxon>
        <taxon>Viridiplantae</taxon>
        <taxon>Chlorophyta</taxon>
        <taxon>core chlorophytes</taxon>
        <taxon>Trebouxiophyceae</taxon>
        <taxon>Trebouxiophyceae incertae sedis</taxon>
        <taxon>Coccomyxaceae</taxon>
        <taxon>Coccomyxa</taxon>
        <taxon>Coccomyxa subellipsoidea</taxon>
    </lineage>
</organism>
<dbReference type="eggNOG" id="ENOG502SAUE">
    <property type="taxonomic scope" value="Eukaryota"/>
</dbReference>
<dbReference type="GeneID" id="17039469"/>
<protein>
    <recommendedName>
        <fullName evidence="4">START domain-containing protein</fullName>
    </recommendedName>
</protein>
<dbReference type="InterPro" id="IPR023393">
    <property type="entry name" value="START-like_dom_sf"/>
</dbReference>
<comment type="caution">
    <text evidence="2">The sequence shown here is derived from an EMBL/GenBank/DDBJ whole genome shotgun (WGS) entry which is preliminary data.</text>
</comment>
<evidence type="ECO:0000313" key="2">
    <source>
        <dbReference type="EMBL" id="EIE21485.1"/>
    </source>
</evidence>
<evidence type="ECO:0008006" key="4">
    <source>
        <dbReference type="Google" id="ProtNLM"/>
    </source>
</evidence>
<keyword evidence="3" id="KW-1185">Reference proteome</keyword>
<reference evidence="2 3" key="1">
    <citation type="journal article" date="2012" name="Genome Biol.">
        <title>The genome of the polar eukaryotic microalga coccomyxa subellipsoidea reveals traits of cold adaptation.</title>
        <authorList>
            <person name="Blanc G."/>
            <person name="Agarkova I."/>
            <person name="Grimwood J."/>
            <person name="Kuo A."/>
            <person name="Brueggeman A."/>
            <person name="Dunigan D."/>
            <person name="Gurnon J."/>
            <person name="Ladunga I."/>
            <person name="Lindquist E."/>
            <person name="Lucas S."/>
            <person name="Pangilinan J."/>
            <person name="Proschold T."/>
            <person name="Salamov A."/>
            <person name="Schmutz J."/>
            <person name="Weeks D."/>
            <person name="Yamada T."/>
            <person name="Claverie J.M."/>
            <person name="Grigoriev I."/>
            <person name="Van Etten J."/>
            <person name="Lomsadze A."/>
            <person name="Borodovsky M."/>
        </authorList>
    </citation>
    <scope>NUCLEOTIDE SEQUENCE [LARGE SCALE GENOMIC DNA]</scope>
    <source>
        <strain evidence="2 3">C-169</strain>
    </source>
</reference>